<evidence type="ECO:0000256" key="3">
    <source>
        <dbReference type="ARBA" id="ARBA00022729"/>
    </source>
</evidence>
<proteinExistence type="inferred from homology"/>
<dbReference type="InParanoid" id="G5AYG8"/>
<dbReference type="PANTHER" id="PTHR11332">
    <property type="entry name" value="SECRETOGLOBIN FAMILY 1D"/>
    <property type="match status" value="1"/>
</dbReference>
<feature type="signal peptide" evidence="5">
    <location>
        <begin position="1"/>
        <end position="21"/>
    </location>
</feature>
<keyword evidence="2" id="KW-0964">Secreted</keyword>
<feature type="chain" id="PRO_5003473759" evidence="5">
    <location>
        <begin position="22"/>
        <end position="79"/>
    </location>
</feature>
<dbReference type="Proteomes" id="UP000006813">
    <property type="component" value="Unassembled WGS sequence"/>
</dbReference>
<reference evidence="6 7" key="1">
    <citation type="journal article" date="2011" name="Nature">
        <title>Genome sequencing reveals insights into physiology and longevity of the naked mole rat.</title>
        <authorList>
            <person name="Kim E.B."/>
            <person name="Fang X."/>
            <person name="Fushan A.A."/>
            <person name="Huang Z."/>
            <person name="Lobanov A.V."/>
            <person name="Han L."/>
            <person name="Marino S.M."/>
            <person name="Sun X."/>
            <person name="Turanov A.A."/>
            <person name="Yang P."/>
            <person name="Yim S.H."/>
            <person name="Zhao X."/>
            <person name="Kasaikina M.V."/>
            <person name="Stoletzki N."/>
            <person name="Peng C."/>
            <person name="Polak P."/>
            <person name="Xiong Z."/>
            <person name="Kiezun A."/>
            <person name="Zhu Y."/>
            <person name="Chen Y."/>
            <person name="Kryukov G.V."/>
            <person name="Zhang Q."/>
            <person name="Peshkin L."/>
            <person name="Yang L."/>
            <person name="Bronson R.T."/>
            <person name="Buffenstein R."/>
            <person name="Wang B."/>
            <person name="Han C."/>
            <person name="Li Q."/>
            <person name="Chen L."/>
            <person name="Zhao W."/>
            <person name="Sunyaev S.R."/>
            <person name="Park T.J."/>
            <person name="Zhang G."/>
            <person name="Wang J."/>
            <person name="Gladyshev V.N."/>
        </authorList>
    </citation>
    <scope>NUCLEOTIDE SEQUENCE [LARGE SCALE GENOMIC DNA]</scope>
</reference>
<dbReference type="PANTHER" id="PTHR11332:SF6">
    <property type="entry name" value="SECRETOGLOBIN FAMILY 1D MEMBER 4"/>
    <property type="match status" value="1"/>
</dbReference>
<evidence type="ECO:0000313" key="7">
    <source>
        <dbReference type="Proteomes" id="UP000006813"/>
    </source>
</evidence>
<protein>
    <submittedName>
        <fullName evidence="6">Secretoglobin family 1D member 2</fullName>
    </submittedName>
</protein>
<dbReference type="InterPro" id="IPR016126">
    <property type="entry name" value="Secretoglobin"/>
</dbReference>
<evidence type="ECO:0000256" key="5">
    <source>
        <dbReference type="SAM" id="SignalP"/>
    </source>
</evidence>
<keyword evidence="3 5" id="KW-0732">Signal</keyword>
<comment type="subcellular location">
    <subcellularLocation>
        <location evidence="1">Secreted</location>
    </subcellularLocation>
</comment>
<dbReference type="EMBL" id="JH167515">
    <property type="protein sequence ID" value="EHB02079.1"/>
    <property type="molecule type" value="Genomic_DNA"/>
</dbReference>
<dbReference type="Pfam" id="PF01099">
    <property type="entry name" value="Uteroglobin"/>
    <property type="match status" value="1"/>
</dbReference>
<dbReference type="AlphaFoldDB" id="G5AYG8"/>
<organism evidence="6 7">
    <name type="scientific">Heterocephalus glaber</name>
    <name type="common">Naked mole rat</name>
    <dbReference type="NCBI Taxonomy" id="10181"/>
    <lineage>
        <taxon>Eukaryota</taxon>
        <taxon>Metazoa</taxon>
        <taxon>Chordata</taxon>
        <taxon>Craniata</taxon>
        <taxon>Vertebrata</taxon>
        <taxon>Euteleostomi</taxon>
        <taxon>Mammalia</taxon>
        <taxon>Eutheria</taxon>
        <taxon>Euarchontoglires</taxon>
        <taxon>Glires</taxon>
        <taxon>Rodentia</taxon>
        <taxon>Hystricomorpha</taxon>
        <taxon>Bathyergidae</taxon>
        <taxon>Heterocephalus</taxon>
    </lineage>
</organism>
<dbReference type="eggNOG" id="ENOG502SXZG">
    <property type="taxonomic scope" value="Eukaryota"/>
</dbReference>
<evidence type="ECO:0000313" key="6">
    <source>
        <dbReference type="EMBL" id="EHB02079.1"/>
    </source>
</evidence>
<dbReference type="STRING" id="10181.G5AYG8"/>
<feature type="non-terminal residue" evidence="6">
    <location>
        <position position="1"/>
    </location>
</feature>
<evidence type="ECO:0000256" key="2">
    <source>
        <dbReference type="ARBA" id="ARBA00022525"/>
    </source>
</evidence>
<gene>
    <name evidence="6" type="ORF">GW7_01762</name>
</gene>
<name>G5AYG8_HETGA</name>
<dbReference type="InterPro" id="IPR035960">
    <property type="entry name" value="Secretoglobin_sf"/>
</dbReference>
<evidence type="ECO:0000256" key="4">
    <source>
        <dbReference type="ARBA" id="ARBA00038364"/>
    </source>
</evidence>
<evidence type="ECO:0000256" key="1">
    <source>
        <dbReference type="ARBA" id="ARBA00004613"/>
    </source>
</evidence>
<dbReference type="SUPFAM" id="SSF48201">
    <property type="entry name" value="Uteroglobin-like"/>
    <property type="match status" value="1"/>
</dbReference>
<dbReference type="CDD" id="cd00633">
    <property type="entry name" value="Secretoglobin"/>
    <property type="match status" value="1"/>
</dbReference>
<accession>G5AYG8</accession>
<dbReference type="PROSITE" id="PS51311">
    <property type="entry name" value="SCGB"/>
    <property type="match status" value="1"/>
</dbReference>
<comment type="similarity">
    <text evidence="4">Belongs to the secretoglobin family. Lipophilin subfamily.</text>
</comment>
<sequence>MKLYLPLLLAALGLCSHEANAIPCPALQDEIIKFLMSTKYLFKMSLRKFNPPEEAVAAKLLVKDCVANLSFLSRIRILK</sequence>
<dbReference type="GO" id="GO:0005615">
    <property type="term" value="C:extracellular space"/>
    <property type="evidence" value="ECO:0007669"/>
    <property type="project" value="TreeGrafter"/>
</dbReference>